<dbReference type="RefSeq" id="XP_025784947.1">
    <property type="nucleotide sequence ID" value="XM_025929162.1"/>
</dbReference>
<dbReference type="AlphaFoldDB" id="A0A6P6I9U6"/>
<accession>A0A6P6I9U6</accession>
<keyword evidence="1" id="KW-0732">Signal</keyword>
<evidence type="ECO:0000256" key="1">
    <source>
        <dbReference type="SAM" id="SignalP"/>
    </source>
</evidence>
<feature type="chain" id="PRO_5028444814" evidence="1">
    <location>
        <begin position="19"/>
        <end position="126"/>
    </location>
</feature>
<dbReference type="KEGG" id="pcoo:112866125"/>
<evidence type="ECO:0000313" key="3">
    <source>
        <dbReference type="RefSeq" id="XP_025784947.1"/>
    </source>
</evidence>
<gene>
    <name evidence="3" type="primary">HCRT</name>
</gene>
<keyword evidence="2" id="KW-1185">Reference proteome</keyword>
<dbReference type="GO" id="GO:0007218">
    <property type="term" value="P:neuropeptide signaling pathway"/>
    <property type="evidence" value="ECO:0007669"/>
    <property type="project" value="InterPro"/>
</dbReference>
<sequence>MVTLLLFLLRLMLLSSNAATQPLPSCHLQELLHCAGNHTAGREAVGPLDLQGQLLHLLQANGNHAASILTKGCCASTEPAGRPCPWYSCPAAAALSVAPRAVWGLSPCSGPVLALPSSCCLPSVSP</sequence>
<evidence type="ECO:0000313" key="2">
    <source>
        <dbReference type="Proteomes" id="UP000515131"/>
    </source>
</evidence>
<dbReference type="GeneID" id="112866125"/>
<organism evidence="2 3">
    <name type="scientific">Puma concolor</name>
    <name type="common">Mountain lion</name>
    <name type="synonym">Felis concolor</name>
    <dbReference type="NCBI Taxonomy" id="9696"/>
    <lineage>
        <taxon>Eukaryota</taxon>
        <taxon>Metazoa</taxon>
        <taxon>Chordata</taxon>
        <taxon>Craniata</taxon>
        <taxon>Vertebrata</taxon>
        <taxon>Euteleostomi</taxon>
        <taxon>Mammalia</taxon>
        <taxon>Eutheria</taxon>
        <taxon>Laurasiatheria</taxon>
        <taxon>Carnivora</taxon>
        <taxon>Feliformia</taxon>
        <taxon>Felidae</taxon>
        <taxon>Felinae</taxon>
        <taxon>Puma</taxon>
    </lineage>
</organism>
<protein>
    <submittedName>
        <fullName evidence="3">Orexin</fullName>
    </submittedName>
</protein>
<reference evidence="3" key="1">
    <citation type="submission" date="2025-08" db="UniProtKB">
        <authorList>
            <consortium name="RefSeq"/>
        </authorList>
    </citation>
    <scope>IDENTIFICATION</scope>
    <source>
        <tissue evidence="3">Blood</tissue>
    </source>
</reference>
<name>A0A6P6I9U6_PUMCO</name>
<dbReference type="GO" id="GO:0007631">
    <property type="term" value="P:feeding behavior"/>
    <property type="evidence" value="ECO:0007669"/>
    <property type="project" value="InterPro"/>
</dbReference>
<dbReference type="Pfam" id="PF02072">
    <property type="entry name" value="Orexin"/>
    <property type="match status" value="1"/>
</dbReference>
<feature type="signal peptide" evidence="1">
    <location>
        <begin position="1"/>
        <end position="18"/>
    </location>
</feature>
<dbReference type="CTD" id="3060"/>
<dbReference type="Proteomes" id="UP000515131">
    <property type="component" value="Unplaced"/>
</dbReference>
<proteinExistence type="predicted"/>
<dbReference type="InterPro" id="IPR001704">
    <property type="entry name" value="Orexin"/>
</dbReference>